<sequence length="319" mass="34331">MTYDSKGNGHKAAGRPDGGQFDRKRGAGDDSDLGAECAYRTVSDYDQGRKLASDAIGRRRRRPVVLMSCSLRTGRPTVNPALIADRAGDGVDVVVLDGGGEDGFNSIAKPRGLGIWNGTVRAWRATGTSYWIKPGFDMVDSIAGWASWHAPAKAKPVDWHARAVGLQARVDALEACAGAPKAPDYEGMFADDDPRLYDLLVRAVWAERVPAGEKDSKPLPDRWSYADGLLPLPPMVGAKALAKAMMEALTGLDADSKARDLHMLDNGRGGTGPRLGEWGHPIWRSRIGAGKGAPTLLYTRDDQGGIVFLHAGHHDDWLL</sequence>
<dbReference type="AlphaFoldDB" id="A0A6I0V8N1"/>
<reference evidence="2 3" key="1">
    <citation type="journal article" date="2019" name="Nat. Med.">
        <title>A library of human gut bacterial isolates paired with longitudinal multiomics data enables mechanistic microbiome research.</title>
        <authorList>
            <person name="Poyet M."/>
            <person name="Groussin M."/>
            <person name="Gibbons S.M."/>
            <person name="Avila-Pacheco J."/>
            <person name="Jiang X."/>
            <person name="Kearney S.M."/>
            <person name="Perrotta A.R."/>
            <person name="Berdy B."/>
            <person name="Zhao S."/>
            <person name="Lieberman T.D."/>
            <person name="Swanson P.K."/>
            <person name="Smith M."/>
            <person name="Roesemann S."/>
            <person name="Alexander J.E."/>
            <person name="Rich S.A."/>
            <person name="Livny J."/>
            <person name="Vlamakis H."/>
            <person name="Clish C."/>
            <person name="Bullock K."/>
            <person name="Deik A."/>
            <person name="Scott J."/>
            <person name="Pierce K.A."/>
            <person name="Xavier R.J."/>
            <person name="Alm E.J."/>
        </authorList>
    </citation>
    <scope>NUCLEOTIDE SEQUENCE [LARGE SCALE GENOMIC DNA]</scope>
    <source>
        <strain evidence="2 3">BIOML-A26</strain>
    </source>
</reference>
<dbReference type="EMBL" id="WDFR01000003">
    <property type="protein sequence ID" value="KAB6029387.1"/>
    <property type="molecule type" value="Genomic_DNA"/>
</dbReference>
<name>A0A6I0V8N1_BIFAD</name>
<proteinExistence type="predicted"/>
<accession>A0A6I0V8N1</accession>
<evidence type="ECO:0000313" key="3">
    <source>
        <dbReference type="Proteomes" id="UP000470926"/>
    </source>
</evidence>
<organism evidence="2 3">
    <name type="scientific">Bifidobacterium adolescentis</name>
    <dbReference type="NCBI Taxonomy" id="1680"/>
    <lineage>
        <taxon>Bacteria</taxon>
        <taxon>Bacillati</taxon>
        <taxon>Actinomycetota</taxon>
        <taxon>Actinomycetes</taxon>
        <taxon>Bifidobacteriales</taxon>
        <taxon>Bifidobacteriaceae</taxon>
        <taxon>Bifidobacterium</taxon>
    </lineage>
</organism>
<gene>
    <name evidence="2" type="ORF">GA542_06760</name>
</gene>
<protein>
    <submittedName>
        <fullName evidence="2">Uncharacterized protein</fullName>
    </submittedName>
</protein>
<evidence type="ECO:0000256" key="1">
    <source>
        <dbReference type="SAM" id="MobiDB-lite"/>
    </source>
</evidence>
<evidence type="ECO:0000313" key="2">
    <source>
        <dbReference type="EMBL" id="KAB6029387.1"/>
    </source>
</evidence>
<comment type="caution">
    <text evidence="2">The sequence shown here is derived from an EMBL/GenBank/DDBJ whole genome shotgun (WGS) entry which is preliminary data.</text>
</comment>
<feature type="region of interest" description="Disordered" evidence="1">
    <location>
        <begin position="1"/>
        <end position="30"/>
    </location>
</feature>
<dbReference type="Proteomes" id="UP000470926">
    <property type="component" value="Unassembled WGS sequence"/>
</dbReference>